<comment type="caution">
    <text evidence="1">The sequence shown here is derived from an EMBL/GenBank/DDBJ whole genome shotgun (WGS) entry which is preliminary data.</text>
</comment>
<dbReference type="AlphaFoldDB" id="A0AAV6VYK0"/>
<reference evidence="1 2" key="1">
    <citation type="journal article" date="2022" name="Nat. Ecol. Evol.">
        <title>A masculinizing supergene underlies an exaggerated male reproductive morph in a spider.</title>
        <authorList>
            <person name="Hendrickx F."/>
            <person name="De Corte Z."/>
            <person name="Sonet G."/>
            <person name="Van Belleghem S.M."/>
            <person name="Kostlbacher S."/>
            <person name="Vangestel C."/>
        </authorList>
    </citation>
    <scope>NUCLEOTIDE SEQUENCE [LARGE SCALE GENOMIC DNA]</scope>
    <source>
        <strain evidence="1">W744_W776</strain>
    </source>
</reference>
<keyword evidence="2" id="KW-1185">Reference proteome</keyword>
<accession>A0AAV6VYK0</accession>
<evidence type="ECO:0000313" key="2">
    <source>
        <dbReference type="Proteomes" id="UP000827092"/>
    </source>
</evidence>
<sequence length="89" mass="10312">MLLRYEESLFLFKMLECSFMVFGLTLNIDPPPPPLKKKAKAHFYFFSKFKLEARMVNKGLKCQFLAGSGRKAMPPQLVDFAAARFKKFL</sequence>
<dbReference type="EMBL" id="JAFNEN010000014">
    <property type="protein sequence ID" value="KAG8200636.1"/>
    <property type="molecule type" value="Genomic_DNA"/>
</dbReference>
<protein>
    <submittedName>
        <fullName evidence="1">Uncharacterized protein</fullName>
    </submittedName>
</protein>
<proteinExistence type="predicted"/>
<gene>
    <name evidence="1" type="ORF">JTE90_022258</name>
</gene>
<name>A0AAV6VYK0_9ARAC</name>
<organism evidence="1 2">
    <name type="scientific">Oedothorax gibbosus</name>
    <dbReference type="NCBI Taxonomy" id="931172"/>
    <lineage>
        <taxon>Eukaryota</taxon>
        <taxon>Metazoa</taxon>
        <taxon>Ecdysozoa</taxon>
        <taxon>Arthropoda</taxon>
        <taxon>Chelicerata</taxon>
        <taxon>Arachnida</taxon>
        <taxon>Araneae</taxon>
        <taxon>Araneomorphae</taxon>
        <taxon>Entelegynae</taxon>
        <taxon>Araneoidea</taxon>
        <taxon>Linyphiidae</taxon>
        <taxon>Erigoninae</taxon>
        <taxon>Oedothorax</taxon>
    </lineage>
</organism>
<dbReference type="Proteomes" id="UP000827092">
    <property type="component" value="Unassembled WGS sequence"/>
</dbReference>
<evidence type="ECO:0000313" key="1">
    <source>
        <dbReference type="EMBL" id="KAG8200636.1"/>
    </source>
</evidence>